<organism evidence="2 3">
    <name type="scientific">Paraburkholderia phytofirmans OLGA172</name>
    <dbReference type="NCBI Taxonomy" id="1417228"/>
    <lineage>
        <taxon>Bacteria</taxon>
        <taxon>Pseudomonadati</taxon>
        <taxon>Pseudomonadota</taxon>
        <taxon>Betaproteobacteria</taxon>
        <taxon>Burkholderiales</taxon>
        <taxon>Burkholderiaceae</taxon>
        <taxon>Paraburkholderia</taxon>
    </lineage>
</organism>
<proteinExistence type="predicted"/>
<keyword evidence="1" id="KW-0472">Membrane</keyword>
<evidence type="ECO:0000313" key="2">
    <source>
        <dbReference type="EMBL" id="ANB73707.1"/>
    </source>
</evidence>
<feature type="transmembrane region" description="Helical" evidence="1">
    <location>
        <begin position="298"/>
        <end position="316"/>
    </location>
</feature>
<protein>
    <submittedName>
        <fullName evidence="2">Uncharacterized protein</fullName>
    </submittedName>
</protein>
<dbReference type="AlphaFoldDB" id="A0A167W2Y3"/>
<reference evidence="2 3" key="1">
    <citation type="journal article" date="2016" name="Gene">
        <title>PacBio SMRT assembly of a complex multi-replicon genome reveals chlorocatechol degradative operon in a region of genome plasticity.</title>
        <authorList>
            <person name="Ricker N."/>
            <person name="Shen S.Y."/>
            <person name="Goordial J."/>
            <person name="Jin S."/>
            <person name="Fulthorpe R.R."/>
        </authorList>
    </citation>
    <scope>NUCLEOTIDE SEQUENCE [LARGE SCALE GENOMIC DNA]</scope>
    <source>
        <strain evidence="2 3">OLGA172</strain>
    </source>
</reference>
<feature type="transmembrane region" description="Helical" evidence="1">
    <location>
        <begin position="368"/>
        <end position="389"/>
    </location>
</feature>
<name>A0A167W2Y3_9BURK</name>
<gene>
    <name evidence="2" type="ORF">AYM40_16095</name>
</gene>
<keyword evidence="3" id="KW-1185">Reference proteome</keyword>
<dbReference type="OrthoDB" id="8774696at2"/>
<evidence type="ECO:0000313" key="3">
    <source>
        <dbReference type="Proteomes" id="UP000076852"/>
    </source>
</evidence>
<dbReference type="RefSeq" id="WP_063497080.1">
    <property type="nucleotide sequence ID" value="NZ_CP014578.1"/>
</dbReference>
<sequence length="410" mass="46400">MFSDVIALYRALGRPQLTQDYSCSFNGAINTATAELATRCQRMGAAFGTVELEDSDDGTVRAEIQMPTNEQGRVYLSLSDLLRQTPSLAFGKLPAHYYVADIDYCSADEVKPEEIVKVEQLAKFIKLLSKLADDRVEFSGRSNRLLFILPTDATKVRKTALAEIKIEEKALEFELPHLQLLEQLVADENANKLHVEERLLTMRSAIADTLASASTESNDLTFLCENWRIIQQKYRANFQAYIQNFAFDDVRKKIIDSELEYASKLTGAFGDVAGKLLALPASLLAISALDALKEDSTFLLGCAGLFLVTIVLWYVLKNIRYQIDRLQSGFEFVFSPLFDKSKTYPSKLRSVLVERKATLERQARLTKVTFWVFSALAFSPTLGAFWKIWVRYPQLATWLKTLFVHLRNLI</sequence>
<dbReference type="Proteomes" id="UP000076852">
    <property type="component" value="Chromosome 1"/>
</dbReference>
<dbReference type="EMBL" id="CP014578">
    <property type="protein sequence ID" value="ANB73707.1"/>
    <property type="molecule type" value="Genomic_DNA"/>
</dbReference>
<dbReference type="KEGG" id="buz:AYM40_16095"/>
<accession>A0A167W2Y3</accession>
<keyword evidence="1" id="KW-0812">Transmembrane</keyword>
<evidence type="ECO:0000256" key="1">
    <source>
        <dbReference type="SAM" id="Phobius"/>
    </source>
</evidence>
<keyword evidence="1" id="KW-1133">Transmembrane helix</keyword>